<dbReference type="InterPro" id="IPR006439">
    <property type="entry name" value="HAD-SF_hydro_IA"/>
</dbReference>
<gene>
    <name evidence="3" type="primary">ppaX</name>
    <name evidence="3" type="ORF">E4U82_07530</name>
</gene>
<dbReference type="OrthoDB" id="9807630at2"/>
<keyword evidence="1 3" id="KW-0378">Hydrolase</keyword>
<dbReference type="NCBIfam" id="TIGR01549">
    <property type="entry name" value="HAD-SF-IA-v1"/>
    <property type="match status" value="1"/>
</dbReference>
<dbReference type="Gene3D" id="3.40.50.1000">
    <property type="entry name" value="HAD superfamily/HAD-like"/>
    <property type="match status" value="1"/>
</dbReference>
<dbReference type="Proteomes" id="UP000298484">
    <property type="component" value="Unassembled WGS sequence"/>
</dbReference>
<dbReference type="GO" id="GO:0004427">
    <property type="term" value="F:inorganic diphosphate phosphatase activity"/>
    <property type="evidence" value="ECO:0007669"/>
    <property type="project" value="UniProtKB-EC"/>
</dbReference>
<evidence type="ECO:0000313" key="3">
    <source>
        <dbReference type="EMBL" id="TFJ93329.1"/>
    </source>
</evidence>
<protein>
    <submittedName>
        <fullName evidence="3">Pyrophosphatase PpaX</fullName>
        <ecNumber evidence="3">3.6.1.1</ecNumber>
    </submittedName>
</protein>
<dbReference type="NCBIfam" id="NF009804">
    <property type="entry name" value="PRK13288.1"/>
    <property type="match status" value="1"/>
</dbReference>
<dbReference type="Pfam" id="PF13419">
    <property type="entry name" value="HAD_2"/>
    <property type="match status" value="1"/>
</dbReference>
<evidence type="ECO:0000256" key="1">
    <source>
        <dbReference type="ARBA" id="ARBA00022801"/>
    </source>
</evidence>
<evidence type="ECO:0000256" key="2">
    <source>
        <dbReference type="ARBA" id="ARBA00022842"/>
    </source>
</evidence>
<dbReference type="EMBL" id="SRHY01000007">
    <property type="protein sequence ID" value="TFJ93329.1"/>
    <property type="molecule type" value="Genomic_DNA"/>
</dbReference>
<dbReference type="SFLD" id="SFLDS00003">
    <property type="entry name" value="Haloacid_Dehalogenase"/>
    <property type="match status" value="1"/>
</dbReference>
<dbReference type="AlphaFoldDB" id="A0A4Y9ABP2"/>
<dbReference type="NCBIfam" id="TIGR01509">
    <property type="entry name" value="HAD-SF-IA-v3"/>
    <property type="match status" value="1"/>
</dbReference>
<organism evidence="3 4">
    <name type="scientific">Lentibacillus salicampi</name>
    <dbReference type="NCBI Taxonomy" id="175306"/>
    <lineage>
        <taxon>Bacteria</taxon>
        <taxon>Bacillati</taxon>
        <taxon>Bacillota</taxon>
        <taxon>Bacilli</taxon>
        <taxon>Bacillales</taxon>
        <taxon>Bacillaceae</taxon>
        <taxon>Lentibacillus</taxon>
    </lineage>
</organism>
<name>A0A4Y9ABP2_9BACI</name>
<dbReference type="SFLD" id="SFLDG01135">
    <property type="entry name" value="C1.5.6:_HAD__Beta-PGM__Phospha"/>
    <property type="match status" value="1"/>
</dbReference>
<dbReference type="RefSeq" id="WP_135109593.1">
    <property type="nucleotide sequence ID" value="NZ_SRHY01000007.1"/>
</dbReference>
<dbReference type="InterPro" id="IPR023214">
    <property type="entry name" value="HAD_sf"/>
</dbReference>
<dbReference type="InterPro" id="IPR036412">
    <property type="entry name" value="HAD-like_sf"/>
</dbReference>
<accession>A0A4Y9ABP2</accession>
<dbReference type="Gene3D" id="1.10.150.240">
    <property type="entry name" value="Putative phosphatase, domain 2"/>
    <property type="match status" value="1"/>
</dbReference>
<dbReference type="SUPFAM" id="SSF56784">
    <property type="entry name" value="HAD-like"/>
    <property type="match status" value="1"/>
</dbReference>
<dbReference type="PANTHER" id="PTHR43434">
    <property type="entry name" value="PHOSPHOGLYCOLATE PHOSPHATASE"/>
    <property type="match status" value="1"/>
</dbReference>
<proteinExistence type="predicted"/>
<sequence length="211" mass="23744">MTIHTILFDLDGTLIDTNELIIESFMHTFDTYGKKLTRSEAIEFIGPPLRDTFQQADPEQVDALVETYRQHNQQHHDDYVTAFPHVVDTLAELQKRRIQLGVVTTKTRKTVDMGLQVTGLEHDFKTIITLDDVTHAKPHPEPIVKALKVLDASTDSTLMVGDNSHDIEAGQNAGTKTAGVAWSLKGREKLATYNPSYMLEDMRDLLDITEV</sequence>
<dbReference type="FunFam" id="3.40.50.1000:FF:000022">
    <property type="entry name" value="Phosphoglycolate phosphatase"/>
    <property type="match status" value="1"/>
</dbReference>
<reference evidence="3 4" key="1">
    <citation type="submission" date="2019-03" db="EMBL/GenBank/DDBJ databases">
        <title>Genome sequence of Lentibacillus salicampi ATCC BAA-719.</title>
        <authorList>
            <person name="Maclea K.S."/>
            <person name="Simoes Junior M."/>
        </authorList>
    </citation>
    <scope>NUCLEOTIDE SEQUENCE [LARGE SCALE GENOMIC DNA]</scope>
    <source>
        <strain evidence="3 4">ATCC BAA-719</strain>
    </source>
</reference>
<dbReference type="PANTHER" id="PTHR43434:SF26">
    <property type="entry name" value="PYROPHOSPHATASE PPAX"/>
    <property type="match status" value="1"/>
</dbReference>
<keyword evidence="2" id="KW-0460">Magnesium</keyword>
<dbReference type="GO" id="GO:0005829">
    <property type="term" value="C:cytosol"/>
    <property type="evidence" value="ECO:0007669"/>
    <property type="project" value="TreeGrafter"/>
</dbReference>
<dbReference type="GO" id="GO:0008967">
    <property type="term" value="F:phosphoglycolate phosphatase activity"/>
    <property type="evidence" value="ECO:0007669"/>
    <property type="project" value="TreeGrafter"/>
</dbReference>
<comment type="caution">
    <text evidence="3">The sequence shown here is derived from an EMBL/GenBank/DDBJ whole genome shotgun (WGS) entry which is preliminary data.</text>
</comment>
<dbReference type="GO" id="GO:0006281">
    <property type="term" value="P:DNA repair"/>
    <property type="evidence" value="ECO:0007669"/>
    <property type="project" value="TreeGrafter"/>
</dbReference>
<dbReference type="SFLD" id="SFLDG01129">
    <property type="entry name" value="C1.5:_HAD__Beta-PGM__Phosphata"/>
    <property type="match status" value="1"/>
</dbReference>
<dbReference type="CDD" id="cd02616">
    <property type="entry name" value="HAD_PPase"/>
    <property type="match status" value="1"/>
</dbReference>
<dbReference type="InterPro" id="IPR041492">
    <property type="entry name" value="HAD_2"/>
</dbReference>
<evidence type="ECO:0000313" key="4">
    <source>
        <dbReference type="Proteomes" id="UP000298484"/>
    </source>
</evidence>
<dbReference type="InterPro" id="IPR023198">
    <property type="entry name" value="PGP-like_dom2"/>
</dbReference>
<dbReference type="PRINTS" id="PR00413">
    <property type="entry name" value="HADHALOGNASE"/>
</dbReference>
<dbReference type="InterPro" id="IPR050155">
    <property type="entry name" value="HAD-like_hydrolase_sf"/>
</dbReference>
<keyword evidence="4" id="KW-1185">Reference proteome</keyword>
<dbReference type="EC" id="3.6.1.1" evidence="3"/>